<feature type="compositionally biased region" description="Low complexity" evidence="1">
    <location>
        <begin position="295"/>
        <end position="311"/>
    </location>
</feature>
<feature type="compositionally biased region" description="Basic residues" evidence="1">
    <location>
        <begin position="639"/>
        <end position="648"/>
    </location>
</feature>
<feature type="region of interest" description="Disordered" evidence="1">
    <location>
        <begin position="207"/>
        <end position="315"/>
    </location>
</feature>
<name>A0A074WNM5_9PEZI</name>
<feature type="compositionally biased region" description="Basic and acidic residues" evidence="1">
    <location>
        <begin position="814"/>
        <end position="825"/>
    </location>
</feature>
<feature type="region of interest" description="Disordered" evidence="1">
    <location>
        <begin position="541"/>
        <end position="849"/>
    </location>
</feature>
<feature type="region of interest" description="Disordered" evidence="1">
    <location>
        <begin position="407"/>
        <end position="427"/>
    </location>
</feature>
<dbReference type="EMBL" id="KL584706">
    <property type="protein sequence ID" value="KEQ74715.1"/>
    <property type="molecule type" value="Genomic_DNA"/>
</dbReference>
<evidence type="ECO:0000313" key="3">
    <source>
        <dbReference type="Proteomes" id="UP000027730"/>
    </source>
</evidence>
<feature type="compositionally biased region" description="Basic and acidic residues" evidence="1">
    <location>
        <begin position="649"/>
        <end position="662"/>
    </location>
</feature>
<dbReference type="AlphaFoldDB" id="A0A074WNM5"/>
<feature type="compositionally biased region" description="Low complexity" evidence="1">
    <location>
        <begin position="583"/>
        <end position="592"/>
    </location>
</feature>
<feature type="compositionally biased region" description="Low complexity" evidence="1">
    <location>
        <begin position="544"/>
        <end position="559"/>
    </location>
</feature>
<feature type="compositionally biased region" description="Polar residues" evidence="1">
    <location>
        <begin position="285"/>
        <end position="294"/>
    </location>
</feature>
<gene>
    <name evidence="2" type="ORF">M436DRAFT_71232</name>
</gene>
<feature type="region of interest" description="Disordered" evidence="1">
    <location>
        <begin position="500"/>
        <end position="524"/>
    </location>
</feature>
<keyword evidence="3" id="KW-1185">Reference proteome</keyword>
<feature type="compositionally biased region" description="Basic and acidic residues" evidence="1">
    <location>
        <begin position="669"/>
        <end position="678"/>
    </location>
</feature>
<protein>
    <submittedName>
        <fullName evidence="2">Uncharacterized protein</fullName>
    </submittedName>
</protein>
<dbReference type="RefSeq" id="XP_013429219.1">
    <property type="nucleotide sequence ID" value="XM_013573765.1"/>
</dbReference>
<dbReference type="GeneID" id="25414914"/>
<dbReference type="HOGENOM" id="CLU_335850_0_0_1"/>
<evidence type="ECO:0000256" key="1">
    <source>
        <dbReference type="SAM" id="MobiDB-lite"/>
    </source>
</evidence>
<accession>A0A074WNM5</accession>
<feature type="compositionally biased region" description="Low complexity" evidence="1">
    <location>
        <begin position="776"/>
        <end position="789"/>
    </location>
</feature>
<feature type="region of interest" description="Disordered" evidence="1">
    <location>
        <begin position="65"/>
        <end position="154"/>
    </location>
</feature>
<dbReference type="Proteomes" id="UP000027730">
    <property type="component" value="Unassembled WGS sequence"/>
</dbReference>
<reference evidence="2 3" key="1">
    <citation type="journal article" date="2014" name="BMC Genomics">
        <title>Genome sequencing of four Aureobasidium pullulans varieties: biotechnological potential, stress tolerance, and description of new species.</title>
        <authorList>
            <person name="Gostin Ar C."/>
            <person name="Ohm R.A."/>
            <person name="Kogej T."/>
            <person name="Sonjak S."/>
            <person name="Turk M."/>
            <person name="Zajc J."/>
            <person name="Zalar P."/>
            <person name="Grube M."/>
            <person name="Sun H."/>
            <person name="Han J."/>
            <person name="Sharma A."/>
            <person name="Chiniquy J."/>
            <person name="Ngan C.Y."/>
            <person name="Lipzen A."/>
            <person name="Barry K."/>
            <person name="Grigoriev I.V."/>
            <person name="Gunde-Cimerman N."/>
        </authorList>
    </citation>
    <scope>NUCLEOTIDE SEQUENCE [LARGE SCALE GENOMIC DNA]</scope>
    <source>
        <strain evidence="2 3">CBS 147.97</strain>
    </source>
</reference>
<dbReference type="OrthoDB" id="3937241at2759"/>
<organism evidence="2 3">
    <name type="scientific">Aureobasidium namibiae CBS 147.97</name>
    <dbReference type="NCBI Taxonomy" id="1043004"/>
    <lineage>
        <taxon>Eukaryota</taxon>
        <taxon>Fungi</taxon>
        <taxon>Dikarya</taxon>
        <taxon>Ascomycota</taxon>
        <taxon>Pezizomycotina</taxon>
        <taxon>Dothideomycetes</taxon>
        <taxon>Dothideomycetidae</taxon>
        <taxon>Dothideales</taxon>
        <taxon>Saccotheciaceae</taxon>
        <taxon>Aureobasidium</taxon>
    </lineage>
</organism>
<feature type="compositionally biased region" description="Low complexity" evidence="1">
    <location>
        <begin position="134"/>
        <end position="153"/>
    </location>
</feature>
<evidence type="ECO:0000313" key="2">
    <source>
        <dbReference type="EMBL" id="KEQ74715.1"/>
    </source>
</evidence>
<feature type="compositionally biased region" description="Polar residues" evidence="1">
    <location>
        <begin position="224"/>
        <end position="245"/>
    </location>
</feature>
<sequence length="849" mass="92182">MTGSIQGSAIDDSFETLTNAPDAWVSGRYAGPPPVDYQHYVEPGDTRSAVDDRCFTEYGAVEHVHPVSNMIKPSKPGQKRHRSRQTSTKPASHGKRLPSPSFRIRSKDGDSVTLSNPFVLRKSSRPRPCEEAEASSQTDSQSQRSSTTAARSRTFQIRIKGKNGEEVIQNLERPLHFAPQSSDMRDSQTTTAIEHISNQGVVKYWSANQSSSSHERKQTRKSKSGPTTYTDFIVESSTAAPSTPGRSVKMSGALPGSCPAPTRDSSRSHLLSPEKPVSPMHDSVMSVSRYPSKNLSPSLSQCSKPSSQKSSRISPQGEAIIVPEDSLEGSVTAPFTSLSTHCVVSSRPVSPVSLAEPSEANDAASVSDLVTSQKSSNKIVEASLSSVSSAPSTSSRISSKRVVTLTDSSVRTQEEQDDSRPVTVSLSKHKETTQEAYYNWKVPKDSLYSISTKDSRSTPYHHDQITPDETARLSSQTISHSGGAPLQNVDADSDISSLTRPESRQLLPQDYQPPPRSTSADSSSVKASTAGWVLETAHCLPLPSSRSSSSIPEGVRSSSTSKRHSVRLASQRSAPDEHDGNKSPSAPAAASAWTTSNYARRSSSHRTDQGAAEWDQPAEWEEQLTSAHHSKTSRTSSSHQRRSRRSKSSPRDTHGALEHDYNEQASWAEIRKDSERSARSASPINVEEDLLDYLPPLSDDEGRLPPPMPMLTTIFEESEADPSHLGPSMQTQGSTRFARPGAISPHPLSSISSVATARKPPTIEPHRLEYQRPYVESKSSSSASSGALESSRRHSRRSSRPRMLDEQAYYSAKEGGRSRGSRGEESGSAQPPRGSRGSAKPSGGGWKFW</sequence>
<proteinExistence type="predicted"/>